<accession>A0A7W7PG49</accession>
<dbReference type="Pfam" id="PF00675">
    <property type="entry name" value="Peptidase_M16"/>
    <property type="match status" value="1"/>
</dbReference>
<keyword evidence="3" id="KW-0378">Hydrolase</keyword>
<dbReference type="InterPro" id="IPR011765">
    <property type="entry name" value="Pept_M16_N"/>
</dbReference>
<dbReference type="GO" id="GO:0008237">
    <property type="term" value="F:metallopeptidase activity"/>
    <property type="evidence" value="ECO:0007669"/>
    <property type="project" value="UniProtKB-KW"/>
</dbReference>
<evidence type="ECO:0000256" key="5">
    <source>
        <dbReference type="ARBA" id="ARBA00023049"/>
    </source>
</evidence>
<dbReference type="Pfam" id="PF05193">
    <property type="entry name" value="Peptidase_M16_C"/>
    <property type="match status" value="1"/>
</dbReference>
<evidence type="ECO:0000259" key="7">
    <source>
        <dbReference type="Pfam" id="PF00675"/>
    </source>
</evidence>
<evidence type="ECO:0000256" key="3">
    <source>
        <dbReference type="ARBA" id="ARBA00022801"/>
    </source>
</evidence>
<name>A0A7W7PG49_STRNE</name>
<dbReference type="InterPro" id="IPR011249">
    <property type="entry name" value="Metalloenz_LuxS/M16"/>
</dbReference>
<dbReference type="SUPFAM" id="SSF63411">
    <property type="entry name" value="LuxS/MPP-like metallohydrolase"/>
    <property type="match status" value="4"/>
</dbReference>
<evidence type="ECO:0000256" key="1">
    <source>
        <dbReference type="ARBA" id="ARBA00007261"/>
    </source>
</evidence>
<reference evidence="9 10" key="1">
    <citation type="submission" date="2020-08" db="EMBL/GenBank/DDBJ databases">
        <title>Genomic Encyclopedia of Type Strains, Phase III (KMG-III): the genomes of soil and plant-associated and newly described type strains.</title>
        <authorList>
            <person name="Whitman W."/>
        </authorList>
    </citation>
    <scope>NUCLEOTIDE SEQUENCE [LARGE SCALE GENOMIC DNA]</scope>
    <source>
        <strain evidence="9 10">CECT 3265</strain>
    </source>
</reference>
<feature type="compositionally biased region" description="Low complexity" evidence="6">
    <location>
        <begin position="432"/>
        <end position="448"/>
    </location>
</feature>
<evidence type="ECO:0000256" key="4">
    <source>
        <dbReference type="ARBA" id="ARBA00022833"/>
    </source>
</evidence>
<dbReference type="EMBL" id="JACHJG010000007">
    <property type="protein sequence ID" value="MBB4887838.1"/>
    <property type="molecule type" value="Genomic_DNA"/>
</dbReference>
<dbReference type="InterPro" id="IPR050626">
    <property type="entry name" value="Peptidase_M16"/>
</dbReference>
<dbReference type="GO" id="GO:0046872">
    <property type="term" value="F:metal ion binding"/>
    <property type="evidence" value="ECO:0007669"/>
    <property type="project" value="InterPro"/>
</dbReference>
<feature type="compositionally biased region" description="Pro residues" evidence="6">
    <location>
        <begin position="449"/>
        <end position="459"/>
    </location>
</feature>
<comment type="similarity">
    <text evidence="1">Belongs to the peptidase M16 family.</text>
</comment>
<keyword evidence="4" id="KW-0862">Zinc</keyword>
<proteinExistence type="inferred from homology"/>
<evidence type="ECO:0000313" key="9">
    <source>
        <dbReference type="EMBL" id="MBB4887838.1"/>
    </source>
</evidence>
<evidence type="ECO:0000256" key="6">
    <source>
        <dbReference type="SAM" id="MobiDB-lite"/>
    </source>
</evidence>
<dbReference type="Proteomes" id="UP000556436">
    <property type="component" value="Unassembled WGS sequence"/>
</dbReference>
<comment type="caution">
    <text evidence="9">The sequence shown here is derived from an EMBL/GenBank/DDBJ whole genome shotgun (WGS) entry which is preliminary data.</text>
</comment>
<feature type="region of interest" description="Disordered" evidence="6">
    <location>
        <begin position="422"/>
        <end position="465"/>
    </location>
</feature>
<gene>
    <name evidence="9" type="ORF">FHS38_003892</name>
</gene>
<evidence type="ECO:0000313" key="10">
    <source>
        <dbReference type="Proteomes" id="UP000556436"/>
    </source>
</evidence>
<feature type="domain" description="Peptidase M16 C-terminal" evidence="8">
    <location>
        <begin position="178"/>
        <end position="286"/>
    </location>
</feature>
<dbReference type="RefSeq" id="WP_184734975.1">
    <property type="nucleotide sequence ID" value="NZ_BMRW01000019.1"/>
</dbReference>
<dbReference type="Gene3D" id="3.30.830.10">
    <property type="entry name" value="Metalloenzyme, LuxS/M16 peptidase-like"/>
    <property type="match status" value="3"/>
</dbReference>
<feature type="domain" description="Peptidase M16 N-terminal" evidence="7">
    <location>
        <begin position="20"/>
        <end position="138"/>
    </location>
</feature>
<feature type="compositionally biased region" description="Basic and acidic residues" evidence="6">
    <location>
        <begin position="422"/>
        <end position="431"/>
    </location>
</feature>
<keyword evidence="2" id="KW-0645">Protease</keyword>
<dbReference type="GO" id="GO:0006508">
    <property type="term" value="P:proteolysis"/>
    <property type="evidence" value="ECO:0007669"/>
    <property type="project" value="UniProtKB-KW"/>
</dbReference>
<protein>
    <submittedName>
        <fullName evidence="9">Putative Zn-dependent peptidase</fullName>
    </submittedName>
</protein>
<sequence>MTESRGHSALCRFTLPNGLRVLLEPQPGVPRAAVSVHYGVGFRSEPPGREGFAHLFEHLMFRGSASLPDGRFYDHVHRLGGQANGTTHQEYTDYYQVAPASALEQALFAEADRMRAPTFTPEALAEQLDGVAEEIHQAVAGRPYGGFPWPLLPGVLFRSFANAHDGYGDAERLRQTTPADCVEFFDAYYAPGNAVLTVVGSVDPVHTRALIERHFGDIPARPVAPVPSLHEPLPTADRWATCTEPGVPGTALALGYRLPDPEQDLPGYLAHTVLARLMSRHGGAALRLPAVSAGCGFFGPLDAKDPDALVVTAVLPAGTRPEDAVRAVGEQWAAWAADPGLPDAVARTASALVSEHHRAHADIQTRSRALGRLEILFGRAELLDELPVLLAGLDPRRVAEAARSLSSAPKAVLVMEPGEVRTRPRRTEAEPAARPAAAVRAPGATEGPRPVPGPGPQPAPAHAGLRDTVIPGGLRVVAVADRRAPLVELRLRLPLGVQGWSRPGQSAALLRALAAHSRAAVRAAGLGGSFELSTDGEWADVTGYVPATGIESWLELLVEVLTGARGVPSWPAAVVRTPDEALDDAVRSRWLDARFRSGQLASDAAFLTPAGGSLVAVGDFDPEGFADIVARALSSWQGGFEHLSDVAWPARSDASSRPGEPLVLRDARQTDVQLIVGTVESAGAGEEAARFLATAVFGGWFRARLADRFAHRTAAGFELYAGRDTVVGTPRAYVRGRVPVGLEEEALSGIHAELVRLAEVPVGAAELDPARDFCAAQLLGAFDSPEAHADLLRRAVGAGGDPLELFGLSERLRTVSADEVAKAAVELFPVGAFGAAGESVGGPSVVLVRP</sequence>
<evidence type="ECO:0000256" key="2">
    <source>
        <dbReference type="ARBA" id="ARBA00022670"/>
    </source>
</evidence>
<keyword evidence="10" id="KW-1185">Reference proteome</keyword>
<evidence type="ECO:0000259" key="8">
    <source>
        <dbReference type="Pfam" id="PF05193"/>
    </source>
</evidence>
<dbReference type="PANTHER" id="PTHR43690:SF17">
    <property type="entry name" value="PROTEIN YHJJ"/>
    <property type="match status" value="1"/>
</dbReference>
<keyword evidence="5" id="KW-0482">Metalloprotease</keyword>
<organism evidence="9 10">
    <name type="scientific">Streptomyces netropsis</name>
    <name type="common">Streptoverticillium netropsis</name>
    <dbReference type="NCBI Taxonomy" id="55404"/>
    <lineage>
        <taxon>Bacteria</taxon>
        <taxon>Bacillati</taxon>
        <taxon>Actinomycetota</taxon>
        <taxon>Actinomycetes</taxon>
        <taxon>Kitasatosporales</taxon>
        <taxon>Streptomycetaceae</taxon>
        <taxon>Streptomyces</taxon>
    </lineage>
</organism>
<dbReference type="AlphaFoldDB" id="A0A7W7PG49"/>
<dbReference type="InterPro" id="IPR007863">
    <property type="entry name" value="Peptidase_M16_C"/>
</dbReference>
<dbReference type="PANTHER" id="PTHR43690">
    <property type="entry name" value="NARDILYSIN"/>
    <property type="match status" value="1"/>
</dbReference>